<organism evidence="2 3">
    <name type="scientific">Goodea atripinnis</name>
    <dbReference type="NCBI Taxonomy" id="208336"/>
    <lineage>
        <taxon>Eukaryota</taxon>
        <taxon>Metazoa</taxon>
        <taxon>Chordata</taxon>
        <taxon>Craniata</taxon>
        <taxon>Vertebrata</taxon>
        <taxon>Euteleostomi</taxon>
        <taxon>Actinopterygii</taxon>
        <taxon>Neopterygii</taxon>
        <taxon>Teleostei</taxon>
        <taxon>Neoteleostei</taxon>
        <taxon>Acanthomorphata</taxon>
        <taxon>Ovalentaria</taxon>
        <taxon>Atherinomorphae</taxon>
        <taxon>Cyprinodontiformes</taxon>
        <taxon>Goodeidae</taxon>
        <taxon>Goodea</taxon>
    </lineage>
</organism>
<gene>
    <name evidence="2" type="ORF">GOODEAATRI_021962</name>
</gene>
<dbReference type="EMBL" id="JAHRIO010002194">
    <property type="protein sequence ID" value="MEQ2159351.1"/>
    <property type="molecule type" value="Genomic_DNA"/>
</dbReference>
<evidence type="ECO:0000313" key="2">
    <source>
        <dbReference type="EMBL" id="MEQ2159351.1"/>
    </source>
</evidence>
<protein>
    <submittedName>
        <fullName evidence="2">Uncharacterized protein</fullName>
    </submittedName>
</protein>
<reference evidence="2 3" key="1">
    <citation type="submission" date="2021-06" db="EMBL/GenBank/DDBJ databases">
        <authorList>
            <person name="Palmer J.M."/>
        </authorList>
    </citation>
    <scope>NUCLEOTIDE SEQUENCE [LARGE SCALE GENOMIC DNA]</scope>
    <source>
        <strain evidence="2 3">GA_2019</strain>
        <tissue evidence="2">Muscle</tissue>
    </source>
</reference>
<comment type="caution">
    <text evidence="2">The sequence shown here is derived from an EMBL/GenBank/DDBJ whole genome shotgun (WGS) entry which is preliminary data.</text>
</comment>
<evidence type="ECO:0000256" key="1">
    <source>
        <dbReference type="SAM" id="MobiDB-lite"/>
    </source>
</evidence>
<sequence length="73" mass="8137">MGPIPDSELDLLGLETRWTGAQHGFRVLHVVFSCLDQPEEEPERSRCSPRSLTHYRRPALGPTAAGDPQNLNL</sequence>
<name>A0ABV0MJT6_9TELE</name>
<accession>A0ABV0MJT6</accession>
<feature type="region of interest" description="Disordered" evidence="1">
    <location>
        <begin position="39"/>
        <end position="73"/>
    </location>
</feature>
<proteinExistence type="predicted"/>
<dbReference type="Proteomes" id="UP001476798">
    <property type="component" value="Unassembled WGS sequence"/>
</dbReference>
<evidence type="ECO:0000313" key="3">
    <source>
        <dbReference type="Proteomes" id="UP001476798"/>
    </source>
</evidence>
<keyword evidence="3" id="KW-1185">Reference proteome</keyword>